<dbReference type="EMBL" id="LXQA010334416">
    <property type="protein sequence ID" value="MCI44719.1"/>
    <property type="molecule type" value="Genomic_DNA"/>
</dbReference>
<evidence type="ECO:0000313" key="1">
    <source>
        <dbReference type="EMBL" id="MCI44719.1"/>
    </source>
</evidence>
<accession>A0A392S7Q2</accession>
<name>A0A392S7Q2_9FABA</name>
<dbReference type="Proteomes" id="UP000265520">
    <property type="component" value="Unassembled WGS sequence"/>
</dbReference>
<reference evidence="1 2" key="1">
    <citation type="journal article" date="2018" name="Front. Plant Sci.">
        <title>Red Clover (Trifolium pratense) and Zigzag Clover (T. medium) - A Picture of Genomic Similarities and Differences.</title>
        <authorList>
            <person name="Dluhosova J."/>
            <person name="Istvanek J."/>
            <person name="Nedelnik J."/>
            <person name="Repkova J."/>
        </authorList>
    </citation>
    <scope>NUCLEOTIDE SEQUENCE [LARGE SCALE GENOMIC DNA]</scope>
    <source>
        <strain evidence="2">cv. 10/8</strain>
        <tissue evidence="1">Leaf</tissue>
    </source>
</reference>
<organism evidence="1 2">
    <name type="scientific">Trifolium medium</name>
    <dbReference type="NCBI Taxonomy" id="97028"/>
    <lineage>
        <taxon>Eukaryota</taxon>
        <taxon>Viridiplantae</taxon>
        <taxon>Streptophyta</taxon>
        <taxon>Embryophyta</taxon>
        <taxon>Tracheophyta</taxon>
        <taxon>Spermatophyta</taxon>
        <taxon>Magnoliopsida</taxon>
        <taxon>eudicotyledons</taxon>
        <taxon>Gunneridae</taxon>
        <taxon>Pentapetalae</taxon>
        <taxon>rosids</taxon>
        <taxon>fabids</taxon>
        <taxon>Fabales</taxon>
        <taxon>Fabaceae</taxon>
        <taxon>Papilionoideae</taxon>
        <taxon>50 kb inversion clade</taxon>
        <taxon>NPAAA clade</taxon>
        <taxon>Hologalegina</taxon>
        <taxon>IRL clade</taxon>
        <taxon>Trifolieae</taxon>
        <taxon>Trifolium</taxon>
    </lineage>
</organism>
<proteinExistence type="predicted"/>
<keyword evidence="2" id="KW-1185">Reference proteome</keyword>
<evidence type="ECO:0000313" key="2">
    <source>
        <dbReference type="Proteomes" id="UP000265520"/>
    </source>
</evidence>
<dbReference type="AlphaFoldDB" id="A0A392S7Q2"/>
<feature type="non-terminal residue" evidence="1">
    <location>
        <position position="1"/>
    </location>
</feature>
<comment type="caution">
    <text evidence="1">The sequence shown here is derived from an EMBL/GenBank/DDBJ whole genome shotgun (WGS) entry which is preliminary data.</text>
</comment>
<protein>
    <submittedName>
        <fullName evidence="1">Uncharacterized protein</fullName>
    </submittedName>
</protein>
<sequence length="81" mass="9538">ALIYEPEHKLGFVEDANFDARSKDYIPDEEKTVEKPLPLEIIMKFHRHTPYGHFINIQLDNNPSRTVKIGANLPYTWEKAW</sequence>